<reference evidence="1 2" key="1">
    <citation type="submission" date="2021-01" db="EMBL/GenBank/DDBJ databases">
        <title>Draft Genome Sequence and Polyhydroxyalkanoate Biosynthetic Potential of Jeongeupia naejangsanensis Type Strain DSM 24253.</title>
        <authorList>
            <person name="Turrini P."/>
            <person name="Artuso I."/>
            <person name="Lugli G.A."/>
            <person name="Frangipani E."/>
            <person name="Ventura M."/>
            <person name="Visca P."/>
        </authorList>
    </citation>
    <scope>NUCLEOTIDE SEQUENCE [LARGE SCALE GENOMIC DNA]</scope>
    <source>
        <strain evidence="1 2">DSM 24253</strain>
    </source>
</reference>
<evidence type="ECO:0000313" key="2">
    <source>
        <dbReference type="Proteomes" id="UP000809431"/>
    </source>
</evidence>
<dbReference type="Proteomes" id="UP000809431">
    <property type="component" value="Unassembled WGS sequence"/>
</dbReference>
<organism evidence="1 2">
    <name type="scientific">Jeongeupia naejangsanensis</name>
    <dbReference type="NCBI Taxonomy" id="613195"/>
    <lineage>
        <taxon>Bacteria</taxon>
        <taxon>Pseudomonadati</taxon>
        <taxon>Pseudomonadota</taxon>
        <taxon>Betaproteobacteria</taxon>
        <taxon>Neisseriales</taxon>
        <taxon>Chitinibacteraceae</taxon>
        <taxon>Jeongeupia</taxon>
    </lineage>
</organism>
<keyword evidence="2" id="KW-1185">Reference proteome</keyword>
<accession>A0ABS2BEZ5</accession>
<sequence length="96" mass="10663">MLQLAGLDLRASDSAFSEADFGQRLQSKLGLVSATDAKADSIDQASSDWSDRLIFTLMHNVNRQRSNEPAARSRQLLSDTYQNAFFTETQSRHALA</sequence>
<dbReference type="RefSeq" id="WP_203535906.1">
    <property type="nucleotide sequence ID" value="NZ_JAESND010000001.1"/>
</dbReference>
<evidence type="ECO:0000313" key="1">
    <source>
        <dbReference type="EMBL" id="MBM3114195.1"/>
    </source>
</evidence>
<gene>
    <name evidence="1" type="ORF">JMJ54_00010</name>
</gene>
<protein>
    <submittedName>
        <fullName evidence="1">Uncharacterized protein</fullName>
    </submittedName>
</protein>
<dbReference type="EMBL" id="JAESND010000001">
    <property type="protein sequence ID" value="MBM3114195.1"/>
    <property type="molecule type" value="Genomic_DNA"/>
</dbReference>
<comment type="caution">
    <text evidence="1">The sequence shown here is derived from an EMBL/GenBank/DDBJ whole genome shotgun (WGS) entry which is preliminary data.</text>
</comment>
<proteinExistence type="predicted"/>
<name>A0ABS2BEZ5_9NEIS</name>